<dbReference type="STRING" id="720554.Clocl_0768"/>
<keyword evidence="3" id="KW-1185">Reference proteome</keyword>
<feature type="transmembrane region" description="Helical" evidence="1">
    <location>
        <begin position="27"/>
        <end position="46"/>
    </location>
</feature>
<reference evidence="2 3" key="2">
    <citation type="journal article" date="2012" name="Stand. Genomic Sci.">
        <title>Complete Genome Sequence of Clostridium clariflavum DSM 19732.</title>
        <authorList>
            <person name="Izquierdo J.A."/>
            <person name="Goodwin L."/>
            <person name="Davenport K.W."/>
            <person name="Teshima H."/>
            <person name="Bruce D."/>
            <person name="Detter C."/>
            <person name="Tapia R."/>
            <person name="Han S."/>
            <person name="Land M."/>
            <person name="Hauser L."/>
            <person name="Jeffries C.D."/>
            <person name="Han J."/>
            <person name="Pitluck S."/>
            <person name="Nolan M."/>
            <person name="Chen A."/>
            <person name="Huntemann M."/>
            <person name="Mavromatis K."/>
            <person name="Mikhailova N."/>
            <person name="Liolios K."/>
            <person name="Woyke T."/>
            <person name="Lynd L.R."/>
        </authorList>
    </citation>
    <scope>NUCLEOTIDE SEQUENCE [LARGE SCALE GENOMIC DNA]</scope>
    <source>
        <strain evidence="3">DSM 19732 / NBRC 101661 / EBR45</strain>
    </source>
</reference>
<evidence type="ECO:0000256" key="1">
    <source>
        <dbReference type="SAM" id="Phobius"/>
    </source>
</evidence>
<proteinExistence type="predicted"/>
<organism evidence="2 3">
    <name type="scientific">Acetivibrio clariflavus (strain DSM 19732 / NBRC 101661 / EBR45)</name>
    <name type="common">Clostridium clariflavum</name>
    <dbReference type="NCBI Taxonomy" id="720554"/>
    <lineage>
        <taxon>Bacteria</taxon>
        <taxon>Bacillati</taxon>
        <taxon>Bacillota</taxon>
        <taxon>Clostridia</taxon>
        <taxon>Eubacteriales</taxon>
        <taxon>Oscillospiraceae</taxon>
        <taxon>Acetivibrio</taxon>
    </lineage>
</organism>
<dbReference type="KEGG" id="ccl:Clocl_0768"/>
<accession>G8LVB4</accession>
<evidence type="ECO:0000313" key="2">
    <source>
        <dbReference type="EMBL" id="AEV67468.1"/>
    </source>
</evidence>
<dbReference type="HOGENOM" id="CLU_2914276_0_0_9"/>
<dbReference type="Proteomes" id="UP000005435">
    <property type="component" value="Chromosome"/>
</dbReference>
<sequence length="61" mass="6802" precursor="true">MLTSLAIMIILGLLANAIFTKLKLPGLVGILILSVFSVRMLTLNNLSKIFCYTHKQCFFTL</sequence>
<reference evidence="3" key="1">
    <citation type="submission" date="2011-12" db="EMBL/GenBank/DDBJ databases">
        <title>Complete sequence of Clostridium clariflavum DSM 19732.</title>
        <authorList>
            <consortium name="US DOE Joint Genome Institute"/>
            <person name="Lucas S."/>
            <person name="Han J."/>
            <person name="Lapidus A."/>
            <person name="Cheng J.-F."/>
            <person name="Goodwin L."/>
            <person name="Pitluck S."/>
            <person name="Peters L."/>
            <person name="Teshima H."/>
            <person name="Detter J.C."/>
            <person name="Han C."/>
            <person name="Tapia R."/>
            <person name="Land M."/>
            <person name="Hauser L."/>
            <person name="Kyrpides N."/>
            <person name="Ivanova N."/>
            <person name="Pagani I."/>
            <person name="Kitzmiller T."/>
            <person name="Lynd L."/>
            <person name="Izquierdo J."/>
            <person name="Woyke T."/>
        </authorList>
    </citation>
    <scope>NUCLEOTIDE SEQUENCE [LARGE SCALE GENOMIC DNA]</scope>
    <source>
        <strain evidence="3">DSM 19732 / NBRC 101661 / EBR45</strain>
    </source>
</reference>
<dbReference type="EMBL" id="CP003065">
    <property type="protein sequence ID" value="AEV67468.1"/>
    <property type="molecule type" value="Genomic_DNA"/>
</dbReference>
<name>G8LVB4_ACECE</name>
<gene>
    <name evidence="2" type="ordered locus">Clocl_0768</name>
</gene>
<keyword evidence="1" id="KW-0812">Transmembrane</keyword>
<protein>
    <submittedName>
        <fullName evidence="2">Uncharacterized protein</fullName>
    </submittedName>
</protein>
<dbReference type="AlphaFoldDB" id="G8LVB4"/>
<keyword evidence="1" id="KW-0472">Membrane</keyword>
<evidence type="ECO:0000313" key="3">
    <source>
        <dbReference type="Proteomes" id="UP000005435"/>
    </source>
</evidence>
<keyword evidence="1" id="KW-1133">Transmembrane helix</keyword>